<proteinExistence type="predicted"/>
<feature type="transmembrane region" description="Helical" evidence="1">
    <location>
        <begin position="58"/>
        <end position="76"/>
    </location>
</feature>
<accession>A0A9X3XFV5</accession>
<organism evidence="2 3">
    <name type="scientific">Clostridium tertium</name>
    <dbReference type="NCBI Taxonomy" id="1559"/>
    <lineage>
        <taxon>Bacteria</taxon>
        <taxon>Bacillati</taxon>
        <taxon>Bacillota</taxon>
        <taxon>Clostridia</taxon>
        <taxon>Eubacteriales</taxon>
        <taxon>Clostridiaceae</taxon>
        <taxon>Clostridium</taxon>
    </lineage>
</organism>
<evidence type="ECO:0000256" key="1">
    <source>
        <dbReference type="SAM" id="Phobius"/>
    </source>
</evidence>
<reference evidence="2" key="1">
    <citation type="submission" date="2022-05" db="EMBL/GenBank/DDBJ databases">
        <title>Draft genome sequence of Clostridium tertium strain CP3 isolated from Peru.</title>
        <authorList>
            <person name="Hurtado R."/>
            <person name="Lima L."/>
            <person name="Sousa T."/>
            <person name="Jaiswal A.K."/>
            <person name="Tiwari S."/>
            <person name="Maturrano L."/>
            <person name="Brenig B."/>
            <person name="Azevedo V."/>
        </authorList>
    </citation>
    <scope>NUCLEOTIDE SEQUENCE</scope>
    <source>
        <strain evidence="2">CP3</strain>
    </source>
</reference>
<keyword evidence="1" id="KW-0812">Transmembrane</keyword>
<keyword evidence="3" id="KW-1185">Reference proteome</keyword>
<dbReference type="AlphaFoldDB" id="A0A9X3XFV5"/>
<keyword evidence="1" id="KW-0472">Membrane</keyword>
<sequence>MERISSSFFMLSLLFYYVPKIFKIKKINFIKVHICLGSISVLAMCLALIQKIGQDDFIKYIGFAGIMIAIGVTGYFSTKRPKLYKKAHLICTIGFFAYLFTSIAIFK</sequence>
<evidence type="ECO:0000313" key="2">
    <source>
        <dbReference type="EMBL" id="MDC4238620.1"/>
    </source>
</evidence>
<gene>
    <name evidence="2" type="ORF">NE398_00330</name>
</gene>
<protein>
    <submittedName>
        <fullName evidence="2">Uncharacterized protein</fullName>
    </submittedName>
</protein>
<name>A0A9X3XFV5_9CLOT</name>
<dbReference type="RefSeq" id="WP_008680433.1">
    <property type="nucleotide sequence ID" value="NZ_CABKOG010000003.1"/>
</dbReference>
<comment type="caution">
    <text evidence="2">The sequence shown here is derived from an EMBL/GenBank/DDBJ whole genome shotgun (WGS) entry which is preliminary data.</text>
</comment>
<keyword evidence="1" id="KW-1133">Transmembrane helix</keyword>
<feature type="transmembrane region" description="Helical" evidence="1">
    <location>
        <begin position="34"/>
        <end position="52"/>
    </location>
</feature>
<evidence type="ECO:0000313" key="3">
    <source>
        <dbReference type="Proteomes" id="UP001141183"/>
    </source>
</evidence>
<feature type="transmembrane region" description="Helical" evidence="1">
    <location>
        <begin position="88"/>
        <end position="106"/>
    </location>
</feature>
<dbReference type="EMBL" id="JAMRYU010000001">
    <property type="protein sequence ID" value="MDC4238620.1"/>
    <property type="molecule type" value="Genomic_DNA"/>
</dbReference>
<dbReference type="Proteomes" id="UP001141183">
    <property type="component" value="Unassembled WGS sequence"/>
</dbReference>